<accession>A0ABX0XTY8</accession>
<evidence type="ECO:0000313" key="6">
    <source>
        <dbReference type="Proteomes" id="UP000722989"/>
    </source>
</evidence>
<evidence type="ECO:0000256" key="2">
    <source>
        <dbReference type="ARBA" id="ARBA00023125"/>
    </source>
</evidence>
<proteinExistence type="predicted"/>
<evidence type="ECO:0000256" key="1">
    <source>
        <dbReference type="ARBA" id="ARBA00023015"/>
    </source>
</evidence>
<name>A0ABX0XTY8_9ACTN</name>
<dbReference type="InterPro" id="IPR036388">
    <property type="entry name" value="WH-like_DNA-bd_sf"/>
</dbReference>
<comment type="caution">
    <text evidence="5">The sequence shown here is derived from an EMBL/GenBank/DDBJ whole genome shotgun (WGS) entry which is preliminary data.</text>
</comment>
<evidence type="ECO:0000256" key="3">
    <source>
        <dbReference type="ARBA" id="ARBA00023163"/>
    </source>
</evidence>
<keyword evidence="3" id="KW-0804">Transcription</keyword>
<dbReference type="InterPro" id="IPR036390">
    <property type="entry name" value="WH_DNA-bd_sf"/>
</dbReference>
<dbReference type="EMBL" id="JAATVY010000002">
    <property type="protein sequence ID" value="NJC68689.1"/>
    <property type="molecule type" value="Genomic_DNA"/>
</dbReference>
<dbReference type="PANTHER" id="PTHR33154:SF15">
    <property type="entry name" value="REGULATORY PROTEIN ARSR"/>
    <property type="match status" value="1"/>
</dbReference>
<dbReference type="Proteomes" id="UP000722989">
    <property type="component" value="Unassembled WGS sequence"/>
</dbReference>
<gene>
    <name evidence="5" type="ORF">HC031_02955</name>
</gene>
<dbReference type="SUPFAM" id="SSF46785">
    <property type="entry name" value="Winged helix' DNA-binding domain"/>
    <property type="match status" value="1"/>
</dbReference>
<dbReference type="SMART" id="SM00418">
    <property type="entry name" value="HTH_ARSR"/>
    <property type="match status" value="1"/>
</dbReference>
<evidence type="ECO:0000259" key="4">
    <source>
        <dbReference type="SMART" id="SM00418"/>
    </source>
</evidence>
<keyword evidence="1" id="KW-0805">Transcription regulation</keyword>
<keyword evidence="6" id="KW-1185">Reference proteome</keyword>
<dbReference type="InterPro" id="IPR001845">
    <property type="entry name" value="HTH_ArsR_DNA-bd_dom"/>
</dbReference>
<protein>
    <submittedName>
        <fullName evidence="5">Helix-turn-helix transcriptional regulator</fullName>
    </submittedName>
</protein>
<reference evidence="5 6" key="1">
    <citation type="submission" date="2020-03" db="EMBL/GenBank/DDBJ databases">
        <title>WGS of the type strain of Planosporangium spp.</title>
        <authorList>
            <person name="Thawai C."/>
        </authorList>
    </citation>
    <scope>NUCLEOTIDE SEQUENCE [LARGE SCALE GENOMIC DNA]</scope>
    <source>
        <strain evidence="5 6">TBRC 5610</strain>
    </source>
</reference>
<dbReference type="Pfam" id="PF12840">
    <property type="entry name" value="HTH_20"/>
    <property type="match status" value="1"/>
</dbReference>
<organism evidence="5 6">
    <name type="scientific">Planosporangium thailandense</name>
    <dbReference type="NCBI Taxonomy" id="765197"/>
    <lineage>
        <taxon>Bacteria</taxon>
        <taxon>Bacillati</taxon>
        <taxon>Actinomycetota</taxon>
        <taxon>Actinomycetes</taxon>
        <taxon>Micromonosporales</taxon>
        <taxon>Micromonosporaceae</taxon>
        <taxon>Planosporangium</taxon>
    </lineage>
</organism>
<dbReference type="PANTHER" id="PTHR33154">
    <property type="entry name" value="TRANSCRIPTIONAL REGULATOR, ARSR FAMILY"/>
    <property type="match status" value="1"/>
</dbReference>
<feature type="domain" description="HTH arsR-type" evidence="4">
    <location>
        <begin position="27"/>
        <end position="121"/>
    </location>
</feature>
<keyword evidence="2" id="KW-0238">DNA-binding</keyword>
<dbReference type="Gene3D" id="1.10.10.10">
    <property type="entry name" value="Winged helix-like DNA-binding domain superfamily/Winged helix DNA-binding domain"/>
    <property type="match status" value="1"/>
</dbReference>
<dbReference type="CDD" id="cd00090">
    <property type="entry name" value="HTH_ARSR"/>
    <property type="match status" value="1"/>
</dbReference>
<dbReference type="InterPro" id="IPR051081">
    <property type="entry name" value="HTH_MetalResp_TranReg"/>
</dbReference>
<evidence type="ECO:0000313" key="5">
    <source>
        <dbReference type="EMBL" id="NJC68689.1"/>
    </source>
</evidence>
<sequence length="211" mass="23366">MCTRAGVTRHAVYVTEERPPLQIRDPRVMRALAHPARLAIIDALATGQTGTATQFAQVVGLSPSATSYHLRALAKYGLVEDAPSRGDGRERVWQRVSGPLRFEAGPNDSPEVREAGQALVDAVLDRDDAQARQWAEAAAFDEPEWYDASRISKNYILVTAEELQKINEAVEELIKPYSFMRRLDPPAGARPVAINYRAFPIDRLASEDSKP</sequence>
<dbReference type="InterPro" id="IPR011991">
    <property type="entry name" value="ArsR-like_HTH"/>
</dbReference>